<evidence type="ECO:0000313" key="1">
    <source>
        <dbReference type="EMBL" id="KAG4422752.1"/>
    </source>
</evidence>
<sequence>MSDRPDGSCPVSPLLSTTERTIFGNGVCRVYGYPSTGGVLIKSASLLDMLFLSLPRTHTSQRSPSAEEEDRFCNLMRRTGAKWWPSRDDEFEVQIGARDITEEEEKMVVFGWPADGVGVWVLRFKNAKELPKDFGRLTLALNMEEKIEMMREYGAQFVEYVTQVEELS</sequence>
<gene>
    <name evidence="1" type="ORF">IFR04_004100</name>
</gene>
<accession>A0A8H8BSS7</accession>
<proteinExistence type="predicted"/>
<dbReference type="AlphaFoldDB" id="A0A8H8BSS7"/>
<reference evidence="1" key="1">
    <citation type="submission" date="2021-02" db="EMBL/GenBank/DDBJ databases">
        <title>Genome sequence Cadophora malorum strain M34.</title>
        <authorList>
            <person name="Stefanovic E."/>
            <person name="Vu D."/>
            <person name="Scully C."/>
            <person name="Dijksterhuis J."/>
            <person name="Roader J."/>
            <person name="Houbraken J."/>
        </authorList>
    </citation>
    <scope>NUCLEOTIDE SEQUENCE</scope>
    <source>
        <strain evidence="1">M34</strain>
    </source>
</reference>
<name>A0A8H8BSS7_9HELO</name>
<dbReference type="Proteomes" id="UP000664132">
    <property type="component" value="Unassembled WGS sequence"/>
</dbReference>
<organism evidence="1 2">
    <name type="scientific">Cadophora malorum</name>
    <dbReference type="NCBI Taxonomy" id="108018"/>
    <lineage>
        <taxon>Eukaryota</taxon>
        <taxon>Fungi</taxon>
        <taxon>Dikarya</taxon>
        <taxon>Ascomycota</taxon>
        <taxon>Pezizomycotina</taxon>
        <taxon>Leotiomycetes</taxon>
        <taxon>Helotiales</taxon>
        <taxon>Ploettnerulaceae</taxon>
        <taxon>Cadophora</taxon>
    </lineage>
</organism>
<dbReference type="EMBL" id="JAFJYH010000044">
    <property type="protein sequence ID" value="KAG4422752.1"/>
    <property type="molecule type" value="Genomic_DNA"/>
</dbReference>
<evidence type="ECO:0000313" key="2">
    <source>
        <dbReference type="Proteomes" id="UP000664132"/>
    </source>
</evidence>
<protein>
    <submittedName>
        <fullName evidence="1">Uncharacterized protein</fullName>
    </submittedName>
</protein>
<comment type="caution">
    <text evidence="1">The sequence shown here is derived from an EMBL/GenBank/DDBJ whole genome shotgun (WGS) entry which is preliminary data.</text>
</comment>
<keyword evidence="2" id="KW-1185">Reference proteome</keyword>
<dbReference type="OrthoDB" id="4487429at2759"/>